<accession>A0A7J6NJM9</accession>
<dbReference type="InterPro" id="IPR008984">
    <property type="entry name" value="SMAD_FHA_dom_sf"/>
</dbReference>
<organism evidence="4 5">
    <name type="scientific">Perkinsus olseni</name>
    <name type="common">Perkinsus atlanticus</name>
    <dbReference type="NCBI Taxonomy" id="32597"/>
    <lineage>
        <taxon>Eukaryota</taxon>
        <taxon>Sar</taxon>
        <taxon>Alveolata</taxon>
        <taxon>Perkinsozoa</taxon>
        <taxon>Perkinsea</taxon>
        <taxon>Perkinsida</taxon>
        <taxon>Perkinsidae</taxon>
        <taxon>Perkinsus</taxon>
    </lineage>
</organism>
<dbReference type="SUPFAM" id="SSF57997">
    <property type="entry name" value="Tropomyosin"/>
    <property type="match status" value="1"/>
</dbReference>
<feature type="compositionally biased region" description="Acidic residues" evidence="2">
    <location>
        <begin position="429"/>
        <end position="443"/>
    </location>
</feature>
<evidence type="ECO:0000259" key="3">
    <source>
        <dbReference type="PROSITE" id="PS50006"/>
    </source>
</evidence>
<protein>
    <recommendedName>
        <fullName evidence="3">FHA domain-containing protein</fullName>
    </recommendedName>
</protein>
<name>A0A7J6NJM9_PEROL</name>
<evidence type="ECO:0000256" key="2">
    <source>
        <dbReference type="SAM" id="MobiDB-lite"/>
    </source>
</evidence>
<evidence type="ECO:0000313" key="5">
    <source>
        <dbReference type="Proteomes" id="UP000541610"/>
    </source>
</evidence>
<keyword evidence="1" id="KW-0175">Coiled coil</keyword>
<dbReference type="AlphaFoldDB" id="A0A7J6NJM9"/>
<feature type="coiled-coil region" evidence="1">
    <location>
        <begin position="223"/>
        <end position="348"/>
    </location>
</feature>
<dbReference type="OrthoDB" id="409468at2759"/>
<dbReference type="PROSITE" id="PS50006">
    <property type="entry name" value="FHA_DOMAIN"/>
    <property type="match status" value="1"/>
</dbReference>
<proteinExistence type="predicted"/>
<feature type="region of interest" description="Disordered" evidence="2">
    <location>
        <begin position="137"/>
        <end position="207"/>
    </location>
</feature>
<evidence type="ECO:0000256" key="1">
    <source>
        <dbReference type="SAM" id="Coils"/>
    </source>
</evidence>
<dbReference type="Proteomes" id="UP000541610">
    <property type="component" value="Unassembled WGS sequence"/>
</dbReference>
<reference evidence="4 5" key="1">
    <citation type="submission" date="2020-04" db="EMBL/GenBank/DDBJ databases">
        <title>Perkinsus olseni comparative genomics.</title>
        <authorList>
            <person name="Bogema D.R."/>
        </authorList>
    </citation>
    <scope>NUCLEOTIDE SEQUENCE [LARGE SCALE GENOMIC DNA]</scope>
    <source>
        <strain evidence="4">00978-12</strain>
    </source>
</reference>
<sequence>MMVETAEQQALLLEPTGNHASGKPWVIRNGEKKTIGRKAECDIVVNDTIVSGLHCIVGLSILSPQERQGDGIVISVEDKSTNGTLINGERIGKGKTRFVQAGDVINLGKPKTTAEGEHQYAASYRLRMVVVDGAGQWKDEDKENRSMNSDGSTEAPVGTPRSAPSTEPNNREAVGSVPRLRNFPVNGKRAREPPTALRRREPKTSSAAAMAAAHREEQLRGQLAAAEEGRRTQEARATELEIRVRVTEERLKSLNEQLEEARKAKDRYQEENADLQNQVAELTIRGKQLEATAESKDRALQDAQRDAGIRSEDMENLRAEAFDADGRARDAARRLREVKRNLDGAVEANRKLTEYSNGLREKVGGLQSALTTSAASVASLHNAIVNLYDASQEHCGLDATKVESLLFPVPSPPSPPQTFSVGITPTEQTYDEGDQTDTDDEVETLLTNAATLEEDGDVTPRPTGQIRVKQSDSDSDTSGQGGTETPPPAGKRMRSSSGGSPSSQKRLRKDSDEKPAGATFGDLLGNDSE</sequence>
<dbReference type="EMBL" id="JABANP010000331">
    <property type="protein sequence ID" value="KAF4684069.1"/>
    <property type="molecule type" value="Genomic_DNA"/>
</dbReference>
<feature type="region of interest" description="Disordered" evidence="2">
    <location>
        <begin position="409"/>
        <end position="529"/>
    </location>
</feature>
<dbReference type="Pfam" id="PF00498">
    <property type="entry name" value="FHA"/>
    <property type="match status" value="1"/>
</dbReference>
<comment type="caution">
    <text evidence="4">The sequence shown here is derived from an EMBL/GenBank/DDBJ whole genome shotgun (WGS) entry which is preliminary data.</text>
</comment>
<gene>
    <name evidence="4" type="ORF">FOZ60_008309</name>
</gene>
<dbReference type="Gene3D" id="2.60.200.20">
    <property type="match status" value="1"/>
</dbReference>
<dbReference type="InterPro" id="IPR000253">
    <property type="entry name" value="FHA_dom"/>
</dbReference>
<dbReference type="SUPFAM" id="SSF49879">
    <property type="entry name" value="SMAD/FHA domain"/>
    <property type="match status" value="1"/>
</dbReference>
<feature type="domain" description="FHA" evidence="3">
    <location>
        <begin position="33"/>
        <end position="91"/>
    </location>
</feature>
<dbReference type="SMART" id="SM00240">
    <property type="entry name" value="FHA"/>
    <property type="match status" value="1"/>
</dbReference>
<evidence type="ECO:0000313" key="4">
    <source>
        <dbReference type="EMBL" id="KAF4684069.1"/>
    </source>
</evidence>